<proteinExistence type="predicted"/>
<keyword evidence="3" id="KW-1185">Reference proteome</keyword>
<comment type="caution">
    <text evidence="2">The sequence shown here is derived from an EMBL/GenBank/DDBJ whole genome shotgun (WGS) entry which is preliminary data.</text>
</comment>
<dbReference type="EMBL" id="JAUOEK010000118">
    <property type="protein sequence ID" value="MDO5970245.1"/>
    <property type="molecule type" value="Genomic_DNA"/>
</dbReference>
<sequence>MKLKITLLLILVASTVSFAQVRLEGVVKDSIGDPLELANVVAINQETKALDSYGITNDAGRYKLSLKKNTTYKVQVSYIGMKTGEQIIETKEATIIKDFTLQQDNALDEVELVYEMPVTVKGDTLIYNADSFNTGTERKLGDVLENLPGVEINDDGEIEVEGKVVSKVMVEGKDFFDGDSKLATENIPSNAIDKVQVLKNFSEVGQLRSVTNNQDNVAINIKLKEGKKNFWFGNITAGGGTSNENELYLFQPKLFYYSPELSINTITDLNNIGEIAFSRRDYFNFTGGFRSPSRQSGTNINLGSNNLGFLTTQNNRAKDIITKFGAANFSWSPNKALNLSGFAIFLNNKTELQENRDIQYTDPDLGIPDESTESNTLQRSDLGMLKLSAQYQPNTNNQLDYDVLGRISKESQDQLFVSTVNGNIDELEGSTPYSINQNLNYYYTLNDANIFSLEVQHLLQDEDPFYNAIIEDKDDYESTAINLGLDGAQMDYNLTQEKRVKSNQMDAKLDYWNILNNKSNINFTLGTILSSQQFDSNIFQFLDDDSQFNPTPTINDGLATNDIKYNFSDVYLGLHYRLKAGIFTFTPGVSAHAYSAKNTQFNTQVTDNFFRLLPDFNMRMQLKNSEQIILNYAMQTQFTDVSNFARGLVLNNYNALFSGAPDLESALRHNLSLVYSSFNMFNYTNVFARLNYTKSADNIRNISTFEPGSVIRISSPFNSDFSDESASASGRFQRTFGKIRASLNGNFSYSKYNQFVGAQQSVNESFSQTYRVQLRTSFKTAPNIELNYRYSIQDNNQGDSNTKFFTKAPSVEVDALILKSFTFKSDYSYNNFSDEEGTINSYEFLNASLSYKKDKDAKFEYEIKATNLFDTKSQNNSNTGAISVSATEYFIQPLYVSLRLRYEL</sequence>
<evidence type="ECO:0000313" key="2">
    <source>
        <dbReference type="EMBL" id="MDO5970245.1"/>
    </source>
</evidence>
<dbReference type="SUPFAM" id="SSF49464">
    <property type="entry name" value="Carboxypeptidase regulatory domain-like"/>
    <property type="match status" value="1"/>
</dbReference>
<dbReference type="SUPFAM" id="SSF56935">
    <property type="entry name" value="Porins"/>
    <property type="match status" value="1"/>
</dbReference>
<protein>
    <submittedName>
        <fullName evidence="2">TonB-dependent receptor</fullName>
    </submittedName>
</protein>
<feature type="chain" id="PRO_5046981761" evidence="1">
    <location>
        <begin position="20"/>
        <end position="904"/>
    </location>
</feature>
<evidence type="ECO:0000313" key="3">
    <source>
        <dbReference type="Proteomes" id="UP001176883"/>
    </source>
</evidence>
<dbReference type="InterPro" id="IPR008969">
    <property type="entry name" value="CarboxyPept-like_regulatory"/>
</dbReference>
<dbReference type="Gene3D" id="2.60.40.1120">
    <property type="entry name" value="Carboxypeptidase-like, regulatory domain"/>
    <property type="match status" value="1"/>
</dbReference>
<accession>A0ABT8WAW1</accession>
<keyword evidence="1" id="KW-0732">Signal</keyword>
<gene>
    <name evidence="2" type="ORF">Q4Q35_10545</name>
</gene>
<dbReference type="RefSeq" id="WP_303277936.1">
    <property type="nucleotide sequence ID" value="NZ_JAUOEK010000118.1"/>
</dbReference>
<dbReference type="Pfam" id="PF13620">
    <property type="entry name" value="CarboxypepD_reg"/>
    <property type="match status" value="1"/>
</dbReference>
<dbReference type="Proteomes" id="UP001176883">
    <property type="component" value="Unassembled WGS sequence"/>
</dbReference>
<feature type="signal peptide" evidence="1">
    <location>
        <begin position="1"/>
        <end position="19"/>
    </location>
</feature>
<organism evidence="2 3">
    <name type="scientific">Flavivirga aquimarina</name>
    <dbReference type="NCBI Taxonomy" id="2027862"/>
    <lineage>
        <taxon>Bacteria</taxon>
        <taxon>Pseudomonadati</taxon>
        <taxon>Bacteroidota</taxon>
        <taxon>Flavobacteriia</taxon>
        <taxon>Flavobacteriales</taxon>
        <taxon>Flavobacteriaceae</taxon>
        <taxon>Flavivirga</taxon>
    </lineage>
</organism>
<reference evidence="2" key="1">
    <citation type="submission" date="2023-07" db="EMBL/GenBank/DDBJ databases">
        <title>Two novel species in the genus Flavivirga.</title>
        <authorList>
            <person name="Kwon K."/>
        </authorList>
    </citation>
    <scope>NUCLEOTIDE SEQUENCE</scope>
    <source>
        <strain evidence="2">KCTC 52353</strain>
    </source>
</reference>
<evidence type="ECO:0000256" key="1">
    <source>
        <dbReference type="SAM" id="SignalP"/>
    </source>
</evidence>
<name>A0ABT8WAW1_9FLAO</name>
<keyword evidence="2" id="KW-0675">Receptor</keyword>